<organism evidence="1 2">
    <name type="scientific">Tagetes erecta</name>
    <name type="common">African marigold</name>
    <dbReference type="NCBI Taxonomy" id="13708"/>
    <lineage>
        <taxon>Eukaryota</taxon>
        <taxon>Viridiplantae</taxon>
        <taxon>Streptophyta</taxon>
        <taxon>Embryophyta</taxon>
        <taxon>Tracheophyta</taxon>
        <taxon>Spermatophyta</taxon>
        <taxon>Magnoliopsida</taxon>
        <taxon>eudicotyledons</taxon>
        <taxon>Gunneridae</taxon>
        <taxon>Pentapetalae</taxon>
        <taxon>asterids</taxon>
        <taxon>campanulids</taxon>
        <taxon>Asterales</taxon>
        <taxon>Asteraceae</taxon>
        <taxon>Asteroideae</taxon>
        <taxon>Heliantheae alliance</taxon>
        <taxon>Tageteae</taxon>
        <taxon>Tagetes</taxon>
    </lineage>
</organism>
<accession>A0AAD8KVS1</accession>
<comment type="caution">
    <text evidence="1">The sequence shown here is derived from an EMBL/GenBank/DDBJ whole genome shotgun (WGS) entry which is preliminary data.</text>
</comment>
<dbReference type="Proteomes" id="UP001229421">
    <property type="component" value="Unassembled WGS sequence"/>
</dbReference>
<reference evidence="1" key="1">
    <citation type="journal article" date="2023" name="bioRxiv">
        <title>Improved chromosome-level genome assembly for marigold (Tagetes erecta).</title>
        <authorList>
            <person name="Jiang F."/>
            <person name="Yuan L."/>
            <person name="Wang S."/>
            <person name="Wang H."/>
            <person name="Xu D."/>
            <person name="Wang A."/>
            <person name="Fan W."/>
        </authorList>
    </citation>
    <scope>NUCLEOTIDE SEQUENCE</scope>
    <source>
        <strain evidence="1">WSJ</strain>
        <tissue evidence="1">Leaf</tissue>
    </source>
</reference>
<gene>
    <name evidence="1" type="ORF">QVD17_12546</name>
</gene>
<dbReference type="AlphaFoldDB" id="A0AAD8KVS1"/>
<keyword evidence="2" id="KW-1185">Reference proteome</keyword>
<evidence type="ECO:0000313" key="2">
    <source>
        <dbReference type="Proteomes" id="UP001229421"/>
    </source>
</evidence>
<protein>
    <submittedName>
        <fullName evidence="1">Uncharacterized protein</fullName>
    </submittedName>
</protein>
<sequence>MDNYYEDDYEGNTYSYKDHRTSVWCEICGGPHYTYYCCYSQGYSTGYDDPYPYTPPEGPPSTPDLHTAMFEMNQVFQNYLASQHEQRGEECAVRLRESEDLVRRTEELGVLIDQITAKHQPESTFCDTGLCTDVVDDFSEPETIMDNAFFAIPHIYTHVPPPVQLEFDLMDADAGVVDEFEGVRVVFHWEDEFGDELFGISTLGEKGASFDPIGDLAELETLIFGEPERKCEEVQGKKEVLEETKQPHHIEYSRPVEGEYNGSRPISELPRERTRRGRFKDWWAESVASIRVHSDPIVAFFPTNGMRKKLSKTSGKRIKEKPSD</sequence>
<name>A0AAD8KVS1_TARER</name>
<proteinExistence type="predicted"/>
<evidence type="ECO:0000313" key="1">
    <source>
        <dbReference type="EMBL" id="KAK1430057.1"/>
    </source>
</evidence>
<dbReference type="EMBL" id="JAUHHV010000003">
    <property type="protein sequence ID" value="KAK1430057.1"/>
    <property type="molecule type" value="Genomic_DNA"/>
</dbReference>